<organism evidence="2 3">
    <name type="scientific">Actinomadura rayongensis</name>
    <dbReference type="NCBI Taxonomy" id="1429076"/>
    <lineage>
        <taxon>Bacteria</taxon>
        <taxon>Bacillati</taxon>
        <taxon>Actinomycetota</taxon>
        <taxon>Actinomycetes</taxon>
        <taxon>Streptosporangiales</taxon>
        <taxon>Thermomonosporaceae</taxon>
        <taxon>Actinomadura</taxon>
    </lineage>
</organism>
<dbReference type="RefSeq" id="WP_161103642.1">
    <property type="nucleotide sequence ID" value="NZ_JBHLYI010000006.1"/>
</dbReference>
<sequence length="48" mass="5360">MSDRPPPAAPEVEVDPRRFTALWWAVAGPAVVFALLFGPPANWTRRQD</sequence>
<keyword evidence="1" id="KW-0472">Membrane</keyword>
<protein>
    <submittedName>
        <fullName evidence="2">Uncharacterized protein</fullName>
    </submittedName>
</protein>
<gene>
    <name evidence="2" type="ORF">GQ466_16165</name>
</gene>
<keyword evidence="1" id="KW-1133">Transmembrane helix</keyword>
<evidence type="ECO:0000256" key="1">
    <source>
        <dbReference type="SAM" id="Phobius"/>
    </source>
</evidence>
<proteinExistence type="predicted"/>
<keyword evidence="1" id="KW-0812">Transmembrane</keyword>
<name>A0A6I4WF60_9ACTN</name>
<comment type="caution">
    <text evidence="2">The sequence shown here is derived from an EMBL/GenBank/DDBJ whole genome shotgun (WGS) entry which is preliminary data.</text>
</comment>
<accession>A0A6I4WF60</accession>
<keyword evidence="3" id="KW-1185">Reference proteome</keyword>
<evidence type="ECO:0000313" key="2">
    <source>
        <dbReference type="EMBL" id="MXQ65564.1"/>
    </source>
</evidence>
<evidence type="ECO:0000313" key="3">
    <source>
        <dbReference type="Proteomes" id="UP000431901"/>
    </source>
</evidence>
<dbReference type="EMBL" id="WUTW01000002">
    <property type="protein sequence ID" value="MXQ65564.1"/>
    <property type="molecule type" value="Genomic_DNA"/>
</dbReference>
<dbReference type="AlphaFoldDB" id="A0A6I4WF60"/>
<feature type="transmembrane region" description="Helical" evidence="1">
    <location>
        <begin position="20"/>
        <end position="38"/>
    </location>
</feature>
<reference evidence="2 3" key="1">
    <citation type="submission" date="2019-12" db="EMBL/GenBank/DDBJ databases">
        <title>Nocardia macrotermitis sp. nov. and Nocardia aurantia sp. nov., isolated from the gut of the fungus growing-termite Macrotermes natalensis.</title>
        <authorList>
            <person name="Christine B."/>
            <person name="Rene B."/>
        </authorList>
    </citation>
    <scope>NUCLEOTIDE SEQUENCE [LARGE SCALE GENOMIC DNA]</scope>
    <source>
        <strain evidence="2 3">DSM 102126</strain>
    </source>
</reference>
<dbReference type="Proteomes" id="UP000431901">
    <property type="component" value="Unassembled WGS sequence"/>
</dbReference>